<dbReference type="RefSeq" id="WP_007278613.1">
    <property type="nucleotide sequence ID" value="NZ_ABCK01000008.1"/>
</dbReference>
<protein>
    <submittedName>
        <fullName evidence="3">VCBS</fullName>
    </submittedName>
</protein>
<name>A6DL53_9BACT</name>
<dbReference type="SUPFAM" id="SSF51120">
    <property type="entry name" value="beta-Roll"/>
    <property type="match status" value="1"/>
</dbReference>
<dbReference type="InterPro" id="IPR011049">
    <property type="entry name" value="Serralysin-like_metalloprot_C"/>
</dbReference>
<keyword evidence="1" id="KW-0175">Coiled coil</keyword>
<evidence type="ECO:0000313" key="4">
    <source>
        <dbReference type="Proteomes" id="UP000004947"/>
    </source>
</evidence>
<proteinExistence type="predicted"/>
<dbReference type="EMBL" id="ABCK01000008">
    <property type="protein sequence ID" value="EDM27655.1"/>
    <property type="molecule type" value="Genomic_DNA"/>
</dbReference>
<comment type="caution">
    <text evidence="3">The sequence shown here is derived from an EMBL/GenBank/DDBJ whole genome shotgun (WGS) entry which is preliminary data.</text>
</comment>
<dbReference type="Proteomes" id="UP000004947">
    <property type="component" value="Unassembled WGS sequence"/>
</dbReference>
<evidence type="ECO:0000313" key="3">
    <source>
        <dbReference type="EMBL" id="EDM27655.1"/>
    </source>
</evidence>
<dbReference type="STRING" id="313628.LNTAR_20653"/>
<keyword evidence="4" id="KW-1185">Reference proteome</keyword>
<gene>
    <name evidence="3" type="ORF">LNTAR_20653</name>
</gene>
<accession>A6DL53</accession>
<dbReference type="Gene3D" id="2.160.20.160">
    <property type="match status" value="6"/>
</dbReference>
<feature type="coiled-coil region" evidence="1">
    <location>
        <begin position="275"/>
        <end position="342"/>
    </location>
</feature>
<sequence>MAEDNRIVTTVEDVTVAAGDNAVITVKVDSFDKDIVTAELNDDLKITGDSFSGTITTNEGLDSVDVTGQQFSGEITTGASSDNIELRGNNFSGQVDTGSGDDFVVASGSVFTKDATIDTGEGEDFVHIKGADINGTINTGDDDDILQIDGARSYAYFDTGDGDDTVDVRGDFFSGSIYTGDGNDSVNVLSQSTSFFGTLMTGTGDDDIVIFGSNFSGDIDGGLGSDTLEIEGTLKGGVRITDVEKVDFDSEKIQKIFDGYVEQGEMSPEEAQVALEAAQANLEEQNDALDAIQGELDVAISQNDQTAQLELMQSYDAQLLVVEEAQLTLDLAEKDYNITNRKIDGVDVLLAVDGGDVRGSKGDDVFRFVGDGAPESVKLDYGNDLLILAGGVEENIEIDGGWGFDSVHLVSGDVLGNISLSNVEELILVDEDGFNKTIDVSNSAGIEIFTGSADDKFTVVGDDVTINSGNGNDTIIVSDNFSGEVYVGSGEDKIIVGDNFSGTIYAGDGNDQIIVGDNFTGTIEGGSGNNTLVVGEGFEGSTTGFTQIGVGIDGDTTIDNKDDVNFIAGGFGEESLTLTSAFTGTVAEIETLILADGTINELISFDEHLTSIQGGAGNEFLTFGLEYIHSISQLEGIGLAKNGVYDIDNDEALNDIQGESGTEKITLTSAFDGRVTDLEEIVLGADTINRINDISGDLDKISGTEAGDETVRIENDFDGTIEFVETVIVANGSTVLINNDEYLTRIEGTEIGDETVELANDFSNDIYVTNIENFKINGVNQDGDEPIPDDEDEDDDDDTPVIIVDDELETLEGSDDVDVIHLESESQVNAQLKGGDDILTGDDSIAAIIDMGGDDDTVRLGDDFQGEIQGGDGNDIIEVGENASGLLEGGAGDDVYIIGDGFTGTIIDTEGNNTLIIEGELGEGAQINPGPDEDSTDDDINLDDFDSTIINNEIVVGAGQTITTPETINQVISITGAAAAPEEETVILTNANLVAEDESSAAVVSELENLTLAASSDNNIDATGLKELTLGESSNTEIITDSLETIVMGNNSSVTITDKNDTLTTVVGSTGNDSIDLTGNTELTIDLGSGNDIIRVDNEADNDLDNDGIKDAEDADMDGDGIDDDGLDKFGDVITDIDDNPVGADADVGNGLVDYSVQYTGVLRGGDGEDTLIVDDAGSQLNFDHTNFEVFGLFGTSEDGFRFDNLDSVVKIFGSDDDFETFILNDNYNGVLEGIDKVIFEGNERTYTIDQDEALLEVEGIDGRFGLEDDLTLRNNFGNDDTNTEEIDNWGEVSNIEFVSLLGEENYLVHDADMEYLAGTGSNEVTLKYEYVGVIKDIATLNLETSGSLLRTWGGAISEINATSADDETVGLYDASALGDSGMSIKMTNMENLYIEGAFFIENDSFLTNIDSFSNGYEFGLSDVYDYADYDFFVGEKSGITLLNEYIGRAGTLGSLHLANDSTLNIVENINITEITGNGANASDSSTFTGVTLLNDHENYRDDVIFTEINNLDVLAFSEVLLPKFVYNFDSNEAETVINKEILDTDAYIAALVFEGANLDETDPRYFDNVLYEESLEDMVQSVLDANFGLYNAADKPLHVNRDDFASDEDYFSALAVQYGNGIGIDDPASTAMTAEQYWDAVDADPSLTEDYNTVLDSASTDYIDYDLYLDDMEDEVTNAGGTLPAYEDYIDPDAYIEALQDAILDKFGVATDNLYLKSASDLGLDLSIEADQDAYIAELENDLLNYGTRHVFKHDGSLEFIHGDNHNDFVMIDYGDAAIAINEIDLMNNEFDPGYPENDRLVLKSGGLDSQSLIKNAEDIYLDIEGEVDFAAFQHDYNTSPDALTYDGFNEWSVYDVDPADVNGIIKIDGGKGLEIDVFENGSDVDELVNLITGVHNVFSDGIDDFFYNWEHNVVFQVQDSGIGEGFTNDGDPDNYVFVADGNVVIDMNDPNQYYLFEDIFTGDLEYTFYSWDDGVDNDHVAKVYGTTNNDTFTIGEDGEGLNASLFDVEQINLGAGSSNILSLRDAANNVGNDVFVDYQLSNGGSHLAETVKLHFNEAGQNLFVDLGNANNVVTVGGGVKGFATITTGEDADTFNVGANTNGFITINAGNGNDTVNGPDKNKSFMGEVNLEAGDDTFNGAAMDNADVEIDGGAGNDSITVDDGHIGEIRGGLDNDTITADDLHVGDIYGDEGNDNITVDDFNSGDLYGGTGSDSFSVGTSNTGDIDGGEGDDTIEIGALLNSDEFGVAGATTVTVDGGVGNDTVTIKAGAKNVSLELGTGNDSAEITGDFDGVIDGGAGDDSISSTGDVTAAVSLGEGADSFTAQNLNGDLLASTGDDTINVVDTITGNVYLGADNDSLTVNDMFGDIEAESGDDTILIKGVANSNIDLGVGANKLDIKDISSGTIDAGGDLDTVTLVSHTGDIDLSNGANVLKADAITGEINLGKDADTVTVTSITGNVALGAGANKLTVDTITGNISAGGDADTVNADTITGAVNLGSGDNVLNAETVTGLVSTGANADKITINTSAGDISTGGGVDTVSIDGTYSATVDGGAAGKDEDGNDLQDSITFKGDIDGATVTGFEKVTVTTDDIFTLEGSDIQELIGTNTEVQTASITNNFDASVSNIEELNLAGTVNTVAVDNKITNITTNADVAGDKLSLSGSSNGLTVETLVGDDRIYAGEKFNGLIDGGDDFDTVVLTDNFESGSIQNIEKVQLEAGVQEAQFTAVGVQEIAGREETEGEGEDAKEVTESVIITDGDLTAEIEDIEELTLADGSDNTLDIDNDLIKVTSGTGDESLTLEGTAHTGLEIDLGSGTDELSVDINNADLTTKGVDLLNISAGNTVTISDEGTISSVTGTDLDSEELVISGNGDLVIDELESITVGNSATITDDITDTDLAEITLASDIDVTVINAGSLTTIAGDAEGTESLALEGNGDINDLSNIESLSIDTAANIAADDQLETLILNDIAAGITTVTNASALTTVVGGATDEVLEIEGNTADAEITISDLHNLTVENSATLSDNDQLNSLTIGQSSNVIVENASNLQNISGNSFGDESVTVQSHNADINVDELEALTLLGGLYGVTNTVTDVSTISTLETLTLGRDAQITLSGAAAINAITGDNGVGTESVILDTEVSDIAVSELEELTIVGNGTTLLTITDEENNSNLERVAINATVALAALTIDNAGDLMAIEGDLMGLDGHTVTLSGNNEQQISISDVIDLTVDSAGDSSDILDTTDILENLTIAGAGESVTITDANSLSLVTGAGGAEEVTVNVADSGVLNVDQIETVNIIGNTITEIVDASADLLSVSGDASVQLLTVSNNAVLNTSGIETLTITNDGSIVDDGSLETLNYGADGLDINLSGASALTLVNAFDGIEIDQLTVDESLTNVEVHDLERLTLSENSVNSIIAQDDDGLGETALTDINTTGAGDETLTLTEIGALVYNNLDIDLGDGEDTLNLQVSEYTGTVSGAETITFSVAMTANILSDATVSGDIGGVIDLSTWTEDENNDYIDGTEHIFTRGDVTLTLLVDPNSTGNSYDPSDQTYTFSVGTSITMDGVITGMTVVEDQLVISDGQRISVEMLDGDDIITGGDGIADYVDGDADTDLDAGDGEGPEVGSDPLNFVPIVATGIDLGAGDDSLELGNDVTVTIAGGAGEDTITLGENYAGNIDAGSEDDIVTLGTGVVIDPGVSELDGGAGDNDILISIDDVSAFVGVGLGIENFEGVVSGDTITITSTDAAFSLTVPEGFDSIGEITGTGIANGEVIFESGDVFSIAGATVDELNHLVLAEGSFNQFTSTNLKELTMGINSEAEVESTGLDTVTLANGANITLVDTDSVGPNDITVVSAIGDETLDLTGFDTGDINLGEGDDSLRIDNAADDDIDDDGILDGVDPEPDGGIGLTETSTAYTGDINGGIGVDTLIVDQYASIAGAGDFATGFAFNYVGIERIGLFGEDLWDHDSDGDETTITYLFQNDDSVIELFSDDNFQTIIFDDNFNGSLSGIEAVEYERILDSTYTLDADTDLVSVTGQADGVNIGFEDDLTLINNFGSRDEITGDISSGTLTDIEILTLNGDVNYIAFDDQLEWIFGNGASYVEFAQQYVGTIRDVGTVKLQDDSVLTTWGGGLELIEGSDAEDETVSLYNDPNLQSVTDSITITDFENLNIDGDYVITNDEFLTTIVGIMPDLRFDAEFTAGQYAAKDLDPLVALDSNLTLTNQYIGSISDITSLGLAANTTNIITNDNIATISGGGGGGESAISKLTLQNEYEGSLNNFENINLGTGVTDGSGDAWSKKEDRFNHDDSAEQINGDEGVDFVYINFNDDMTTEVIDLRGEGQFTEDTYNLDGSVATFNNNYTEDVLVISADSVSQTSQIRNVENLYLGEMTQEVSLDPIQHDNGTDSGLNDADDVGNDGLVTTFADALTASLVGGVIRDGSDRAEVEALGLGVGTSPDYVFIAGGEGVEVDVTNNDRLLNTDHLTANLNDGFDDMIFDAETGLVMILQDAGIGENIDPNGDYNFQADGWEVVDFAKEGAGGGSLRWDANGVIINGGASSETINLGGQNQVDAWSNDSVAKVFGTAAGAETMIFDNDLSGGQHVDFNGSIWDVENIQLDNGSDNTVSFREIDGIFGGIVNVSVEGLGLPQDPADEILTLSTVENLAVTYNIDLSGGVPANNDDADTLDVGGNALIFGTITLGGGDDIFTANGDGTVQTNDDINGLGIDINADEGNDTVFVGQGYTGTADGGTSADDFDTIIIGNGGAPTIQNFERVELLRDTALTNLTATGVEEMVGTATGDESVSFAGAANDMLIIDIEALTLATGTSNSLTVDGALTTITGQAGNESLELLGTTNENLAIDLAGGANDSLTIDLGVFEGTITGVENLVVEEGSSMTGTISDDVSSILLKEGVSFDANAILDGANVNIDGAEGSSIDLEGWTETGTNDYEDAVADTFTLGASTITVDPNAGLDITFSGGTLTFAGITV</sequence>
<feature type="region of interest" description="Disordered" evidence="2">
    <location>
        <begin position="777"/>
        <end position="798"/>
    </location>
</feature>
<feature type="compositionally biased region" description="Acidic residues" evidence="2">
    <location>
        <begin position="782"/>
        <end position="798"/>
    </location>
</feature>
<dbReference type="PRINTS" id="PR00313">
    <property type="entry name" value="CABNDNGRPT"/>
</dbReference>
<reference evidence="3 4" key="1">
    <citation type="journal article" date="2010" name="J. Bacteriol.">
        <title>Genome sequence of Lentisphaera araneosa HTCC2155T, the type species of the order Lentisphaerales in the phylum Lentisphaerae.</title>
        <authorList>
            <person name="Thrash J.C."/>
            <person name="Cho J.C."/>
            <person name="Vergin K.L."/>
            <person name="Morris R.M."/>
            <person name="Giovannoni S.J."/>
        </authorList>
    </citation>
    <scope>NUCLEOTIDE SEQUENCE [LARGE SCALE GENOMIC DNA]</scope>
    <source>
        <strain evidence="3 4">HTCC2155</strain>
    </source>
</reference>
<evidence type="ECO:0000256" key="2">
    <source>
        <dbReference type="SAM" id="MobiDB-lite"/>
    </source>
</evidence>
<organism evidence="3 4">
    <name type="scientific">Lentisphaera araneosa HTCC2155</name>
    <dbReference type="NCBI Taxonomy" id="313628"/>
    <lineage>
        <taxon>Bacteria</taxon>
        <taxon>Pseudomonadati</taxon>
        <taxon>Lentisphaerota</taxon>
        <taxon>Lentisphaeria</taxon>
        <taxon>Lentisphaerales</taxon>
        <taxon>Lentisphaeraceae</taxon>
        <taxon>Lentisphaera</taxon>
    </lineage>
</organism>
<dbReference type="OrthoDB" id="8400334at2"/>
<evidence type="ECO:0000256" key="1">
    <source>
        <dbReference type="SAM" id="Coils"/>
    </source>
</evidence>